<accession>A0ABW3TRD0</accession>
<feature type="domain" description="WYL" evidence="1">
    <location>
        <begin position="8"/>
        <end position="50"/>
    </location>
</feature>
<dbReference type="Proteomes" id="UP001597181">
    <property type="component" value="Unassembled WGS sequence"/>
</dbReference>
<protein>
    <submittedName>
        <fullName evidence="3">WYL domain-containing protein</fullName>
    </submittedName>
</protein>
<evidence type="ECO:0000259" key="1">
    <source>
        <dbReference type="Pfam" id="PF13280"/>
    </source>
</evidence>
<dbReference type="PROSITE" id="PS52050">
    <property type="entry name" value="WYL"/>
    <property type="match status" value="1"/>
</dbReference>
<reference evidence="4" key="1">
    <citation type="journal article" date="2019" name="Int. J. Syst. Evol. Microbiol.">
        <title>The Global Catalogue of Microorganisms (GCM) 10K type strain sequencing project: providing services to taxonomists for standard genome sequencing and annotation.</title>
        <authorList>
            <consortium name="The Broad Institute Genomics Platform"/>
            <consortium name="The Broad Institute Genome Sequencing Center for Infectious Disease"/>
            <person name="Wu L."/>
            <person name="Ma J."/>
        </authorList>
    </citation>
    <scope>NUCLEOTIDE SEQUENCE [LARGE SCALE GENOMIC DNA]</scope>
    <source>
        <strain evidence="4">CCUG 50213</strain>
    </source>
</reference>
<feature type="domain" description="WCX" evidence="2">
    <location>
        <begin position="81"/>
        <end position="157"/>
    </location>
</feature>
<dbReference type="Pfam" id="PF13280">
    <property type="entry name" value="WYL"/>
    <property type="match status" value="1"/>
</dbReference>
<proteinExistence type="predicted"/>
<name>A0ABW3TRD0_9MICO</name>
<dbReference type="EMBL" id="JBHTLY010000004">
    <property type="protein sequence ID" value="MFD1202189.1"/>
    <property type="molecule type" value="Genomic_DNA"/>
</dbReference>
<dbReference type="InterPro" id="IPR026881">
    <property type="entry name" value="WYL_dom"/>
</dbReference>
<dbReference type="PANTHER" id="PTHR34580:SF1">
    <property type="entry name" value="PROTEIN PAFC"/>
    <property type="match status" value="1"/>
</dbReference>
<gene>
    <name evidence="3" type="ORF">ACFQ3U_09840</name>
</gene>
<dbReference type="InterPro" id="IPR051534">
    <property type="entry name" value="CBASS_pafABC_assoc_protein"/>
</dbReference>
<dbReference type="InterPro" id="IPR057727">
    <property type="entry name" value="WCX_dom"/>
</dbReference>
<comment type="caution">
    <text evidence="3">The sequence shown here is derived from an EMBL/GenBank/DDBJ whole genome shotgun (WGS) entry which is preliminary data.</text>
</comment>
<organism evidence="3 4">
    <name type="scientific">Leucobacter albus</name>
    <dbReference type="NCBI Taxonomy" id="272210"/>
    <lineage>
        <taxon>Bacteria</taxon>
        <taxon>Bacillati</taxon>
        <taxon>Actinomycetota</taxon>
        <taxon>Actinomycetes</taxon>
        <taxon>Micrococcales</taxon>
        <taxon>Microbacteriaceae</taxon>
        <taxon>Leucobacter</taxon>
    </lineage>
</organism>
<evidence type="ECO:0000259" key="2">
    <source>
        <dbReference type="Pfam" id="PF25583"/>
    </source>
</evidence>
<keyword evidence="4" id="KW-1185">Reference proteome</keyword>
<dbReference type="RefSeq" id="WP_343961247.1">
    <property type="nucleotide sequence ID" value="NZ_BAAAKZ010000010.1"/>
</dbReference>
<evidence type="ECO:0000313" key="3">
    <source>
        <dbReference type="EMBL" id="MFD1202189.1"/>
    </source>
</evidence>
<sequence>MGRERSLAGRESERVVDPLGLVPKGPQWYLVTHTETGQRTFRLDRVTAVTPSDEPVRRAENFDLAASWRELTAEAGRGRTTIEVHAICAPEGLGFLQTAMGDNLEIGPAHGDGRIPVVIHAPSEYGIAGHLAGLVEWLEIISPKSVRDHLARIGAALTARYSAGAG</sequence>
<dbReference type="Pfam" id="PF25583">
    <property type="entry name" value="WCX"/>
    <property type="match status" value="1"/>
</dbReference>
<evidence type="ECO:0000313" key="4">
    <source>
        <dbReference type="Proteomes" id="UP001597181"/>
    </source>
</evidence>
<dbReference type="PANTHER" id="PTHR34580">
    <property type="match status" value="1"/>
</dbReference>